<feature type="transmembrane region" description="Helical" evidence="6">
    <location>
        <begin position="103"/>
        <end position="121"/>
    </location>
</feature>
<evidence type="ECO:0000256" key="3">
    <source>
        <dbReference type="ARBA" id="ARBA00022692"/>
    </source>
</evidence>
<evidence type="ECO:0000256" key="5">
    <source>
        <dbReference type="ARBA" id="ARBA00023136"/>
    </source>
</evidence>
<feature type="transmembrane region" description="Helical" evidence="6">
    <location>
        <begin position="240"/>
        <end position="265"/>
    </location>
</feature>
<keyword evidence="4 6" id="KW-1133">Transmembrane helix</keyword>
<dbReference type="AlphaFoldDB" id="A0A1H6G782"/>
<comment type="subcellular location">
    <subcellularLocation>
        <location evidence="1">Cell membrane</location>
        <topology evidence="1">Multi-pass membrane protein</topology>
    </subcellularLocation>
</comment>
<dbReference type="InterPro" id="IPR050189">
    <property type="entry name" value="MFS_Efflux_Transporters"/>
</dbReference>
<dbReference type="InterPro" id="IPR011701">
    <property type="entry name" value="MFS"/>
</dbReference>
<keyword evidence="3 6" id="KW-0812">Transmembrane</keyword>
<evidence type="ECO:0000256" key="6">
    <source>
        <dbReference type="SAM" id="Phobius"/>
    </source>
</evidence>
<feature type="transmembrane region" description="Helical" evidence="6">
    <location>
        <begin position="64"/>
        <end position="82"/>
    </location>
</feature>
<name>A0A1H6G782_9EURY</name>
<evidence type="ECO:0000313" key="8">
    <source>
        <dbReference type="EMBL" id="SEH18193.1"/>
    </source>
</evidence>
<organism evidence="8 9">
    <name type="scientific">Natronorubrum sediminis</name>
    <dbReference type="NCBI Taxonomy" id="640943"/>
    <lineage>
        <taxon>Archaea</taxon>
        <taxon>Methanobacteriati</taxon>
        <taxon>Methanobacteriota</taxon>
        <taxon>Stenosarchaea group</taxon>
        <taxon>Halobacteria</taxon>
        <taxon>Halobacteriales</taxon>
        <taxon>Natrialbaceae</taxon>
        <taxon>Natronorubrum</taxon>
    </lineage>
</organism>
<feature type="transmembrane region" description="Helical" evidence="6">
    <location>
        <begin position="367"/>
        <end position="389"/>
    </location>
</feature>
<dbReference type="GO" id="GO:0005886">
    <property type="term" value="C:plasma membrane"/>
    <property type="evidence" value="ECO:0007669"/>
    <property type="project" value="UniProtKB-SubCell"/>
</dbReference>
<feature type="transmembrane region" description="Helical" evidence="6">
    <location>
        <begin position="37"/>
        <end position="58"/>
    </location>
</feature>
<dbReference type="InterPro" id="IPR036259">
    <property type="entry name" value="MFS_trans_sf"/>
</dbReference>
<dbReference type="Gene3D" id="1.20.1250.20">
    <property type="entry name" value="MFS general substrate transporter like domains"/>
    <property type="match status" value="2"/>
</dbReference>
<evidence type="ECO:0000256" key="2">
    <source>
        <dbReference type="ARBA" id="ARBA00022475"/>
    </source>
</evidence>
<evidence type="ECO:0000259" key="7">
    <source>
        <dbReference type="PROSITE" id="PS50850"/>
    </source>
</evidence>
<proteinExistence type="predicted"/>
<evidence type="ECO:0000256" key="1">
    <source>
        <dbReference type="ARBA" id="ARBA00004651"/>
    </source>
</evidence>
<dbReference type="SUPFAM" id="SSF103473">
    <property type="entry name" value="MFS general substrate transporter"/>
    <property type="match status" value="1"/>
</dbReference>
<evidence type="ECO:0000313" key="9">
    <source>
        <dbReference type="Proteomes" id="UP000199112"/>
    </source>
</evidence>
<feature type="transmembrane region" description="Helical" evidence="6">
    <location>
        <begin position="395"/>
        <end position="413"/>
    </location>
</feature>
<feature type="domain" description="Major facilitator superfamily (MFS) profile" evidence="7">
    <location>
        <begin position="37"/>
        <end position="416"/>
    </location>
</feature>
<dbReference type="Pfam" id="PF07690">
    <property type="entry name" value="MFS_1"/>
    <property type="match status" value="1"/>
</dbReference>
<keyword evidence="2" id="KW-1003">Cell membrane</keyword>
<dbReference type="InterPro" id="IPR020846">
    <property type="entry name" value="MFS_dom"/>
</dbReference>
<dbReference type="PROSITE" id="PS50850">
    <property type="entry name" value="MFS"/>
    <property type="match status" value="1"/>
</dbReference>
<feature type="transmembrane region" description="Helical" evidence="6">
    <location>
        <begin position="271"/>
        <end position="291"/>
    </location>
</feature>
<gene>
    <name evidence="8" type="ORF">SAMN04487967_3732</name>
</gene>
<reference evidence="9" key="1">
    <citation type="submission" date="2016-10" db="EMBL/GenBank/DDBJ databases">
        <authorList>
            <person name="Varghese N."/>
            <person name="Submissions S."/>
        </authorList>
    </citation>
    <scope>NUCLEOTIDE SEQUENCE [LARGE SCALE GENOMIC DNA]</scope>
    <source>
        <strain evidence="9">CGMCC 1.8981</strain>
    </source>
</reference>
<feature type="transmembrane region" description="Helical" evidence="6">
    <location>
        <begin position="328"/>
        <end position="347"/>
    </location>
</feature>
<dbReference type="PANTHER" id="PTHR43124">
    <property type="entry name" value="PURINE EFFLUX PUMP PBUE"/>
    <property type="match status" value="1"/>
</dbReference>
<dbReference type="GO" id="GO:0022857">
    <property type="term" value="F:transmembrane transporter activity"/>
    <property type="evidence" value="ECO:0007669"/>
    <property type="project" value="InterPro"/>
</dbReference>
<feature type="transmembrane region" description="Helical" evidence="6">
    <location>
        <begin position="303"/>
        <end position="322"/>
    </location>
</feature>
<keyword evidence="9" id="KW-1185">Reference proteome</keyword>
<sequence length="416" mass="43363">MLLGYTMNYLYHVSHKAIYSSIRASVSGVQGDGHGKALLAIASSSFLLIGVQMIYPVVLPELRAAYGLNLGTAGLLLTVLWLSNAAGQVPGGILADRFGEGRIMVVSTVVTAVMVVFIVVSGSIATLFLATVLLGLGIALFGVARYTALDDLFPERVGTTVGVVLAAADAGQALLPPVAGALAAAVVWQFGFAYTLPLFVAVALALWLYVPARTSGPESGVDTFSMESIRYVGAALRKRTVLYGSAAFIVYMIVWITFTGFYPTYLIEEKGLSATAAGILFGSFFAVGVAIKPLSGLAYDRIGIRLSLLTVMVISGTSLVVLPLVDGLLPIVVVTILIAPMLGSGTITQSHLIQGIPNDIKGTGLGIIRTGGMAIAAVSPAVFGAIADWGYFDEVFLSLAGLAGLIVLFVLRIPTE</sequence>
<evidence type="ECO:0000256" key="4">
    <source>
        <dbReference type="ARBA" id="ARBA00022989"/>
    </source>
</evidence>
<feature type="transmembrane region" description="Helical" evidence="6">
    <location>
        <begin position="127"/>
        <end position="148"/>
    </location>
</feature>
<dbReference type="PANTHER" id="PTHR43124:SF3">
    <property type="entry name" value="CHLORAMPHENICOL EFFLUX PUMP RV0191"/>
    <property type="match status" value="1"/>
</dbReference>
<accession>A0A1H6G782</accession>
<feature type="transmembrane region" description="Helical" evidence="6">
    <location>
        <begin position="192"/>
        <end position="210"/>
    </location>
</feature>
<dbReference type="EMBL" id="FNWL01000006">
    <property type="protein sequence ID" value="SEH18193.1"/>
    <property type="molecule type" value="Genomic_DNA"/>
</dbReference>
<protein>
    <submittedName>
        <fullName evidence="8">Nitrate/nitrite transporter NarK</fullName>
    </submittedName>
</protein>
<keyword evidence="5 6" id="KW-0472">Membrane</keyword>
<dbReference type="Proteomes" id="UP000199112">
    <property type="component" value="Unassembled WGS sequence"/>
</dbReference>